<dbReference type="Pfam" id="PF25536">
    <property type="entry name" value="DUF7920"/>
    <property type="match status" value="1"/>
</dbReference>
<protein>
    <recommendedName>
        <fullName evidence="1">DUF7920 domain-containing protein</fullName>
    </recommendedName>
</protein>
<dbReference type="EMBL" id="JH816822">
    <property type="protein sequence ID" value="EKC28115.1"/>
    <property type="molecule type" value="Genomic_DNA"/>
</dbReference>
<evidence type="ECO:0000259" key="1">
    <source>
        <dbReference type="Pfam" id="PF25536"/>
    </source>
</evidence>
<organism evidence="2">
    <name type="scientific">Magallana gigas</name>
    <name type="common">Pacific oyster</name>
    <name type="synonym">Crassostrea gigas</name>
    <dbReference type="NCBI Taxonomy" id="29159"/>
    <lineage>
        <taxon>Eukaryota</taxon>
        <taxon>Metazoa</taxon>
        <taxon>Spiralia</taxon>
        <taxon>Lophotrochozoa</taxon>
        <taxon>Mollusca</taxon>
        <taxon>Bivalvia</taxon>
        <taxon>Autobranchia</taxon>
        <taxon>Pteriomorphia</taxon>
        <taxon>Ostreida</taxon>
        <taxon>Ostreoidea</taxon>
        <taxon>Ostreidae</taxon>
        <taxon>Magallana</taxon>
    </lineage>
</organism>
<gene>
    <name evidence="2" type="ORF">CGI_10009678</name>
</gene>
<sequence length="490" mass="55618">MAGSCNVEDVVEFICSKLEGKPICEDVRNHLLSISPTDFKENQTATEGWLRWARHENHLKVISAGVPTGVLPNGLEGEIIDVKVFTKRGPDDSIYDKNKEIRKRVARGNSFLHIDKGSEAGTRCVLQAMKKFTGGLGDDDDREMGDNLVWKKYFTKPIEEADKVIATKKANGEAAHLSCCLIDGEYVWCGGSKNVHLMFRKKDDIKKYAESRFRIAREVCETVIDSLDKMGDEAELRLMKFMAWSGYTAVFEILSPDHQHVVDLSYLSSPELKFITWTKFDLDPKDDDCLGAIPPHIGIEIANALGLSGVSYDIITTSDLDQRMAKIRQDYNSEGEVLYFMDKQGEVIGLLKKKTVWYIMCRAIREKLRAGCTSKEKTSEAFSLPKVHQKMETRMNEIQKWLSLDDTTLQDWKNLANKFLSWTLHKFETDFTWDNIIDKYPVTCCLSVASFDTGSHVSVRSHVAKQTKWPFKTGMLKAWDLNTVAAGRIR</sequence>
<feature type="domain" description="DUF7920" evidence="1">
    <location>
        <begin position="86"/>
        <end position="364"/>
    </location>
</feature>
<dbReference type="PANTHER" id="PTHR38566:SF1">
    <property type="entry name" value="CHROMOSOME UNDETERMINED SCAFFOLD_18, WHOLE GENOME SHOTGUN SEQUENCE"/>
    <property type="match status" value="1"/>
</dbReference>
<dbReference type="AlphaFoldDB" id="K1QH31"/>
<dbReference type="InterPro" id="IPR057680">
    <property type="entry name" value="DUF7920"/>
</dbReference>
<reference evidence="2" key="1">
    <citation type="journal article" date="2012" name="Nature">
        <title>The oyster genome reveals stress adaptation and complexity of shell formation.</title>
        <authorList>
            <person name="Zhang G."/>
            <person name="Fang X."/>
            <person name="Guo X."/>
            <person name="Li L."/>
            <person name="Luo R."/>
            <person name="Xu F."/>
            <person name="Yang P."/>
            <person name="Zhang L."/>
            <person name="Wang X."/>
            <person name="Qi H."/>
            <person name="Xiong Z."/>
            <person name="Que H."/>
            <person name="Xie Y."/>
            <person name="Holland P.W."/>
            <person name="Paps J."/>
            <person name="Zhu Y."/>
            <person name="Wu F."/>
            <person name="Chen Y."/>
            <person name="Wang J."/>
            <person name="Peng C."/>
            <person name="Meng J."/>
            <person name="Yang L."/>
            <person name="Liu J."/>
            <person name="Wen B."/>
            <person name="Zhang N."/>
            <person name="Huang Z."/>
            <person name="Zhu Q."/>
            <person name="Feng Y."/>
            <person name="Mount A."/>
            <person name="Hedgecock D."/>
            <person name="Xu Z."/>
            <person name="Liu Y."/>
            <person name="Domazet-Loso T."/>
            <person name="Du Y."/>
            <person name="Sun X."/>
            <person name="Zhang S."/>
            <person name="Liu B."/>
            <person name="Cheng P."/>
            <person name="Jiang X."/>
            <person name="Li J."/>
            <person name="Fan D."/>
            <person name="Wang W."/>
            <person name="Fu W."/>
            <person name="Wang T."/>
            <person name="Wang B."/>
            <person name="Zhang J."/>
            <person name="Peng Z."/>
            <person name="Li Y."/>
            <person name="Li N."/>
            <person name="Wang J."/>
            <person name="Chen M."/>
            <person name="He Y."/>
            <person name="Tan F."/>
            <person name="Song X."/>
            <person name="Zheng Q."/>
            <person name="Huang R."/>
            <person name="Yang H."/>
            <person name="Du X."/>
            <person name="Chen L."/>
            <person name="Yang M."/>
            <person name="Gaffney P.M."/>
            <person name="Wang S."/>
            <person name="Luo L."/>
            <person name="She Z."/>
            <person name="Ming Y."/>
            <person name="Huang W."/>
            <person name="Zhang S."/>
            <person name="Huang B."/>
            <person name="Zhang Y."/>
            <person name="Qu T."/>
            <person name="Ni P."/>
            <person name="Miao G."/>
            <person name="Wang J."/>
            <person name="Wang Q."/>
            <person name="Steinberg C.E."/>
            <person name="Wang H."/>
            <person name="Li N."/>
            <person name="Qian L."/>
            <person name="Zhang G."/>
            <person name="Li Y."/>
            <person name="Yang H."/>
            <person name="Liu X."/>
            <person name="Wang J."/>
            <person name="Yin Y."/>
            <person name="Wang J."/>
        </authorList>
    </citation>
    <scope>NUCLEOTIDE SEQUENCE [LARGE SCALE GENOMIC DNA]</scope>
    <source>
        <strain evidence="2">05x7-T-G4-1.051#20</strain>
    </source>
</reference>
<dbReference type="PANTHER" id="PTHR38566">
    <property type="entry name" value="RNA_LIG_T4_1 DOMAIN-CONTAINING PROTEIN"/>
    <property type="match status" value="1"/>
</dbReference>
<dbReference type="InParanoid" id="K1QH31"/>
<name>K1QH31_MAGGI</name>
<evidence type="ECO:0000313" key="2">
    <source>
        <dbReference type="EMBL" id="EKC28115.1"/>
    </source>
</evidence>
<proteinExistence type="predicted"/>
<accession>K1QH31</accession>
<dbReference type="HOGENOM" id="CLU_556964_0_0_1"/>